<evidence type="ECO:0000313" key="2">
    <source>
        <dbReference type="Proteomes" id="UP000321393"/>
    </source>
</evidence>
<dbReference type="AlphaFoldDB" id="A0A5A7VK64"/>
<protein>
    <submittedName>
        <fullName evidence="1">Fiber Fb32-like protein isoform 3</fullName>
    </submittedName>
</protein>
<dbReference type="PANTHER" id="PTHR34659:SF1">
    <property type="entry name" value="PROTEIN EGT2"/>
    <property type="match status" value="1"/>
</dbReference>
<name>A0A5A7VK64_CUCMM</name>
<dbReference type="GO" id="GO:0006950">
    <property type="term" value="P:response to stress"/>
    <property type="evidence" value="ECO:0007669"/>
    <property type="project" value="TreeGrafter"/>
</dbReference>
<dbReference type="EMBL" id="SSTE01000806">
    <property type="protein sequence ID" value="KAA0066776.1"/>
    <property type="molecule type" value="Genomic_DNA"/>
</dbReference>
<dbReference type="STRING" id="1194695.A0A5A7VK64"/>
<dbReference type="InterPro" id="IPR053273">
    <property type="entry name" value="CST_Regulator"/>
</dbReference>
<dbReference type="GO" id="GO:0061908">
    <property type="term" value="C:phagophore"/>
    <property type="evidence" value="ECO:0007669"/>
    <property type="project" value="TreeGrafter"/>
</dbReference>
<reference evidence="1 2" key="1">
    <citation type="submission" date="2019-08" db="EMBL/GenBank/DDBJ databases">
        <title>Draft genome sequences of two oriental melons (Cucumis melo L. var makuwa).</title>
        <authorList>
            <person name="Kwon S.-Y."/>
        </authorList>
    </citation>
    <scope>NUCLEOTIDE SEQUENCE [LARGE SCALE GENOMIC DNA]</scope>
    <source>
        <strain evidence="2">cv. SW 3</strain>
        <tissue evidence="1">Leaf</tissue>
    </source>
</reference>
<organism evidence="1 2">
    <name type="scientific">Cucumis melo var. makuwa</name>
    <name type="common">Oriental melon</name>
    <dbReference type="NCBI Taxonomy" id="1194695"/>
    <lineage>
        <taxon>Eukaryota</taxon>
        <taxon>Viridiplantae</taxon>
        <taxon>Streptophyta</taxon>
        <taxon>Embryophyta</taxon>
        <taxon>Tracheophyta</taxon>
        <taxon>Spermatophyta</taxon>
        <taxon>Magnoliopsida</taxon>
        <taxon>eudicotyledons</taxon>
        <taxon>Gunneridae</taxon>
        <taxon>Pentapetalae</taxon>
        <taxon>rosids</taxon>
        <taxon>fabids</taxon>
        <taxon>Cucurbitales</taxon>
        <taxon>Cucurbitaceae</taxon>
        <taxon>Benincaseae</taxon>
        <taxon>Cucumis</taxon>
    </lineage>
</organism>
<dbReference type="Proteomes" id="UP000321393">
    <property type="component" value="Unassembled WGS sequence"/>
</dbReference>
<dbReference type="GO" id="GO:0005776">
    <property type="term" value="C:autophagosome"/>
    <property type="evidence" value="ECO:0007669"/>
    <property type="project" value="TreeGrafter"/>
</dbReference>
<dbReference type="OrthoDB" id="1644512at2759"/>
<comment type="caution">
    <text evidence="1">The sequence shown here is derived from an EMBL/GenBank/DDBJ whole genome shotgun (WGS) entry which is preliminary data.</text>
</comment>
<accession>A0A5A7VK64</accession>
<proteinExistence type="predicted"/>
<evidence type="ECO:0000313" key="1">
    <source>
        <dbReference type="EMBL" id="KAA0066776.1"/>
    </source>
</evidence>
<gene>
    <name evidence="1" type="ORF">E6C27_scaffold271G001150</name>
</gene>
<sequence>MDLKHKGISWVGNMFQKFEAVCLEVDNIINQDKVKYVENQVSSASANVKRLYSEVVQGVLPPIGDPMKYEAKALAQRGHVPVNAYFRSPPHNEGKAASNVVNISSVGHGTSSTDQIDNRSQASCQVPFVNEEVAQVPNRSALELNVDLPLKKNDGVVLDKGLHESMKENTVSELLSKTNDGSFTDKLTLMESNASDPLNHSLSNVNTDINDIKKRASSVCDGFDMQLEDNVLSVGSGDGVLTNKDESKSFKKNTFSELLSEKNDGSLTDKLSLMEPDASDPLSHSLSNVSTGINDVNRRASMVCDSFDLQLEDDVLLTGNNAGVLTDKDESKSSEENMYELLSEKNDDSLRDKLTLMESTASDPLSHSLSILSTEINDSNKKASLVCDDFDMQLEDDVLLVGNNGGVLTDKDESKSSEEDSTMKLNASDPLKHMANCTSCEVKVTNDEAILILDNSHLPMESSSLSWKNDSNLSNESSDEFLKKSVTMESNTADHLNENHPNHVWSGTNFVGKEADDSNFLLKSVVLSGEMDHVVMDKDFDRSSLKGAIFEDDPRSHLLNLPRHANGISFTNEEDIMVSDRNHLQLGTEILARKNDDALTIKHSNESLKNDTILELEHDANYPLKNQPRCTSSSTKYKKEEVSSVSNDSFLKLKSGVMLGKNGKALIDKASDVSCKEQANLELSTELALHCGEESIKETLCSYGNEFEGDLVTLNGGLQETLIHCVDVESIHKEQTSNFSVNNLLGFSQTMETTSKYLENGISCSSNAVDATSSELASIVLTSGEIVEENNLLGFSQTMETTFKYLENGIGCSSNAVDATSAEQASIVLTSGETVEENNLLGFSQTMETTFKYLENGIGCSSNAVDATSSEQASIVLTSGETVEETQPVSSLKPLAKGSFSAFGRSFSNLSSGTVVHEKPVEHNAHTECRSRSSFEVFNSPSYGNNASNMKLVSSKSSLSSMESLAETHASRANDTTFLPKFYTRRQGDISKSTSSGNPSFSTVGCPHDSSDYILDAEMETVDLGHKVTHENECDVLDYKALHAVSRRTQKLRSYKKRIQDAFTSKKRLAKEYEQLAIWYGDTDMEFSTNSSQKLEKENTSTNYLSDSEWELL</sequence>
<dbReference type="PANTHER" id="PTHR34659">
    <property type="entry name" value="BNAA05G11610D PROTEIN"/>
    <property type="match status" value="1"/>
</dbReference>